<dbReference type="EMBL" id="NJHN03000117">
    <property type="protein sequence ID" value="KAH9413887.1"/>
    <property type="molecule type" value="Genomic_DNA"/>
</dbReference>
<keyword evidence="2" id="KW-0472">Membrane</keyword>
<keyword evidence="2" id="KW-1133">Transmembrane helix</keyword>
<keyword evidence="5" id="KW-1185">Reference proteome</keyword>
<feature type="transmembrane region" description="Helical" evidence="2">
    <location>
        <begin position="240"/>
        <end position="261"/>
    </location>
</feature>
<feature type="compositionally biased region" description="Low complexity" evidence="1">
    <location>
        <begin position="19"/>
        <end position="37"/>
    </location>
</feature>
<reference evidence="4 5" key="2">
    <citation type="journal article" date="2022" name="Mol. Biol. Evol.">
        <title>Comparative Genomics Reveals Insights into the Divergent Evolution of Astigmatic Mites and Household Pest Adaptations.</title>
        <authorList>
            <person name="Xiong Q."/>
            <person name="Wan A.T."/>
            <person name="Liu X."/>
            <person name="Fung C.S."/>
            <person name="Xiao X."/>
            <person name="Malainual N."/>
            <person name="Hou J."/>
            <person name="Wang L."/>
            <person name="Wang M."/>
            <person name="Yang K.Y."/>
            <person name="Cui Y."/>
            <person name="Leung E.L."/>
            <person name="Nong W."/>
            <person name="Shin S.K."/>
            <person name="Au S.W."/>
            <person name="Jeong K.Y."/>
            <person name="Chew F.T."/>
            <person name="Hui J.H."/>
            <person name="Leung T.F."/>
            <person name="Tungtrongchitr A."/>
            <person name="Zhong N."/>
            <person name="Liu Z."/>
            <person name="Tsui S.K."/>
        </authorList>
    </citation>
    <scope>NUCLEOTIDE SEQUENCE [LARGE SCALE GENOMIC DNA]</scope>
    <source>
        <strain evidence="4">Derp</strain>
    </source>
</reference>
<proteinExistence type="predicted"/>
<dbReference type="Proteomes" id="UP000887458">
    <property type="component" value="Unassembled WGS sequence"/>
</dbReference>
<accession>A0ABQ8IUA8</accession>
<evidence type="ECO:0000259" key="3">
    <source>
        <dbReference type="Pfam" id="PF01683"/>
    </source>
</evidence>
<evidence type="ECO:0000256" key="1">
    <source>
        <dbReference type="SAM" id="MobiDB-lite"/>
    </source>
</evidence>
<feature type="transmembrane region" description="Helical" evidence="2">
    <location>
        <begin position="42"/>
        <end position="62"/>
    </location>
</feature>
<comment type="caution">
    <text evidence="4">The sequence shown here is derived from an EMBL/GenBank/DDBJ whole genome shotgun (WGS) entry which is preliminary data.</text>
</comment>
<keyword evidence="2" id="KW-0812">Transmembrane</keyword>
<reference evidence="4 5" key="1">
    <citation type="journal article" date="2018" name="J. Allergy Clin. Immunol.">
        <title>High-quality assembly of Dermatophagoides pteronyssinus genome and transcriptome reveals a wide range of novel allergens.</title>
        <authorList>
            <person name="Liu X.Y."/>
            <person name="Yang K.Y."/>
            <person name="Wang M.Q."/>
            <person name="Kwok J.S."/>
            <person name="Zeng X."/>
            <person name="Yang Z."/>
            <person name="Xiao X.J."/>
            <person name="Lau C.P."/>
            <person name="Li Y."/>
            <person name="Huang Z.M."/>
            <person name="Ba J.G."/>
            <person name="Yim A.K."/>
            <person name="Ouyang C.Y."/>
            <person name="Ngai S.M."/>
            <person name="Chan T.F."/>
            <person name="Leung E.L."/>
            <person name="Liu L."/>
            <person name="Liu Z.G."/>
            <person name="Tsui S.K."/>
        </authorList>
    </citation>
    <scope>NUCLEOTIDE SEQUENCE [LARGE SCALE GENOMIC DNA]</scope>
    <source>
        <strain evidence="4">Derp</strain>
    </source>
</reference>
<feature type="region of interest" description="Disordered" evidence="1">
    <location>
        <begin position="1"/>
        <end position="37"/>
    </location>
</feature>
<feature type="compositionally biased region" description="Low complexity" evidence="1">
    <location>
        <begin position="1"/>
        <end position="11"/>
    </location>
</feature>
<evidence type="ECO:0000256" key="2">
    <source>
        <dbReference type="SAM" id="Phobius"/>
    </source>
</evidence>
<name>A0ABQ8IUA8_DERPT</name>
<evidence type="ECO:0000313" key="5">
    <source>
        <dbReference type="Proteomes" id="UP000887458"/>
    </source>
</evidence>
<dbReference type="Pfam" id="PF01683">
    <property type="entry name" value="EB"/>
    <property type="match status" value="1"/>
</dbReference>
<feature type="domain" description="EB" evidence="3">
    <location>
        <begin position="153"/>
        <end position="204"/>
    </location>
</feature>
<organism evidence="4 5">
    <name type="scientific">Dermatophagoides pteronyssinus</name>
    <name type="common">European house dust mite</name>
    <dbReference type="NCBI Taxonomy" id="6956"/>
    <lineage>
        <taxon>Eukaryota</taxon>
        <taxon>Metazoa</taxon>
        <taxon>Ecdysozoa</taxon>
        <taxon>Arthropoda</taxon>
        <taxon>Chelicerata</taxon>
        <taxon>Arachnida</taxon>
        <taxon>Acari</taxon>
        <taxon>Acariformes</taxon>
        <taxon>Sarcoptiformes</taxon>
        <taxon>Astigmata</taxon>
        <taxon>Psoroptidia</taxon>
        <taxon>Analgoidea</taxon>
        <taxon>Pyroglyphidae</taxon>
        <taxon>Dermatophagoidinae</taxon>
        <taxon>Dermatophagoides</taxon>
    </lineage>
</organism>
<sequence>MMKIISSFDNQNDNDDGQENQQQQQRRTNNHQRSSSSSSSSLIYRIFIIQSILLSTILLFSYCDAAYSIKSFNNNNNKQILSPKAKQFINNDDQNRTIVIDNQLLRQKRDETEEPAPIYGKGIAFWLGEHCETTCNRILFHVWCNSSTHRCECLPEYPVNVDNKYCLKALQINDRCEYNEACRYLNPNSFCNEQGFCKCMDGFFVKYDDEKESRVCMAYDSPFFIRIGSTTFDFINKIEFITLFSLIISFILILILSMMVIKLMQKSQSSLKSLSSFRSQHSYRGLSNNQQQQQHPMSSYHRGAIHCQQQQQSKFRPPSHQTSYHDLRFASRQQQLVSSPLDSQTTTDQFGFQLPNHLPATQILDRSRIKCANHRCGTGSKVRSEVCLVHNMPEMLQQQQPQQD</sequence>
<gene>
    <name evidence="4" type="ORF">DERP_009486</name>
</gene>
<protein>
    <recommendedName>
        <fullName evidence="3">EB domain-containing protein</fullName>
    </recommendedName>
</protein>
<dbReference type="InterPro" id="IPR006149">
    <property type="entry name" value="EB_dom"/>
</dbReference>
<evidence type="ECO:0000313" key="4">
    <source>
        <dbReference type="EMBL" id="KAH9413887.1"/>
    </source>
</evidence>